<accession>A0AAD5ZTV8</accession>
<dbReference type="PANTHER" id="PTHR27006">
    <property type="entry name" value="PROMASTIGOTE SURFACE ANTIGEN PROTEIN PSA"/>
    <property type="match status" value="1"/>
</dbReference>
<feature type="domain" description="Protein kinase" evidence="1">
    <location>
        <begin position="1"/>
        <end position="107"/>
    </location>
</feature>
<dbReference type="Proteomes" id="UP001210211">
    <property type="component" value="Unassembled WGS sequence"/>
</dbReference>
<dbReference type="AlphaFoldDB" id="A0AAD5ZTV8"/>
<dbReference type="InterPro" id="IPR011009">
    <property type="entry name" value="Kinase-like_dom_sf"/>
</dbReference>
<sequence length="141" mass="15945">MAPELSRHGRFSTKSDIYSYGVMVLEIVTGEQISKFEESSRAMSLVDYVWKHWNAKAALAVVDPYMSNEYQREDAVKSIQVGLLCVQSDPVKRPSMQEVLVMLHNNRESLPVPSNPGYLSQHLIFPLKSTTDEALISEEMP</sequence>
<dbReference type="InterPro" id="IPR001245">
    <property type="entry name" value="Ser-Thr/Tyr_kinase_cat_dom"/>
</dbReference>
<dbReference type="InterPro" id="IPR000719">
    <property type="entry name" value="Prot_kinase_dom"/>
</dbReference>
<dbReference type="EMBL" id="JAMRDG010000001">
    <property type="protein sequence ID" value="KAJ3703954.1"/>
    <property type="molecule type" value="Genomic_DNA"/>
</dbReference>
<dbReference type="Gene3D" id="1.10.510.10">
    <property type="entry name" value="Transferase(Phosphotransferase) domain 1"/>
    <property type="match status" value="1"/>
</dbReference>
<keyword evidence="3" id="KW-1185">Reference proteome</keyword>
<comment type="caution">
    <text evidence="2">The sequence shown here is derived from an EMBL/GenBank/DDBJ whole genome shotgun (WGS) entry which is preliminary data.</text>
</comment>
<evidence type="ECO:0000313" key="2">
    <source>
        <dbReference type="EMBL" id="KAJ3703954.1"/>
    </source>
</evidence>
<dbReference type="SUPFAM" id="SSF56112">
    <property type="entry name" value="Protein kinase-like (PK-like)"/>
    <property type="match status" value="1"/>
</dbReference>
<evidence type="ECO:0000313" key="3">
    <source>
        <dbReference type="Proteomes" id="UP001210211"/>
    </source>
</evidence>
<dbReference type="PANTHER" id="PTHR27006:SF606">
    <property type="entry name" value="INTERLEUKIN-1 RECEPTOR-ASSOCIATED KINASE 4"/>
    <property type="match status" value="1"/>
</dbReference>
<dbReference type="Pfam" id="PF07714">
    <property type="entry name" value="PK_Tyr_Ser-Thr"/>
    <property type="match status" value="1"/>
</dbReference>
<dbReference type="GO" id="GO:0005524">
    <property type="term" value="F:ATP binding"/>
    <property type="evidence" value="ECO:0007669"/>
    <property type="project" value="InterPro"/>
</dbReference>
<dbReference type="GO" id="GO:0004672">
    <property type="term" value="F:protein kinase activity"/>
    <property type="evidence" value="ECO:0007669"/>
    <property type="project" value="InterPro"/>
</dbReference>
<gene>
    <name evidence="2" type="ORF">LUZ61_007659</name>
</gene>
<organism evidence="2 3">
    <name type="scientific">Rhynchospora tenuis</name>
    <dbReference type="NCBI Taxonomy" id="198213"/>
    <lineage>
        <taxon>Eukaryota</taxon>
        <taxon>Viridiplantae</taxon>
        <taxon>Streptophyta</taxon>
        <taxon>Embryophyta</taxon>
        <taxon>Tracheophyta</taxon>
        <taxon>Spermatophyta</taxon>
        <taxon>Magnoliopsida</taxon>
        <taxon>Liliopsida</taxon>
        <taxon>Poales</taxon>
        <taxon>Cyperaceae</taxon>
        <taxon>Cyperoideae</taxon>
        <taxon>Rhynchosporeae</taxon>
        <taxon>Rhynchospora</taxon>
    </lineage>
</organism>
<name>A0AAD5ZTV8_9POAL</name>
<evidence type="ECO:0000259" key="1">
    <source>
        <dbReference type="PROSITE" id="PS50011"/>
    </source>
</evidence>
<reference evidence="2 3" key="1">
    <citation type="journal article" date="2022" name="Cell">
        <title>Repeat-based holocentromeres influence genome architecture and karyotype evolution.</title>
        <authorList>
            <person name="Hofstatter P.G."/>
            <person name="Thangavel G."/>
            <person name="Lux T."/>
            <person name="Neumann P."/>
            <person name="Vondrak T."/>
            <person name="Novak P."/>
            <person name="Zhang M."/>
            <person name="Costa L."/>
            <person name="Castellani M."/>
            <person name="Scott A."/>
            <person name="Toegelov H."/>
            <person name="Fuchs J."/>
            <person name="Mata-Sucre Y."/>
            <person name="Dias Y."/>
            <person name="Vanzela A.L.L."/>
            <person name="Huettel B."/>
            <person name="Almeida C.C.S."/>
            <person name="Simkova H."/>
            <person name="Souza G."/>
            <person name="Pedrosa-Harand A."/>
            <person name="Macas J."/>
            <person name="Mayer K.F.X."/>
            <person name="Houben A."/>
            <person name="Marques A."/>
        </authorList>
    </citation>
    <scope>NUCLEOTIDE SEQUENCE [LARGE SCALE GENOMIC DNA]</scope>
    <source>
        <strain evidence="2">RhyTen1mFocal</strain>
    </source>
</reference>
<proteinExistence type="predicted"/>
<protein>
    <recommendedName>
        <fullName evidence="1">Protein kinase domain-containing protein</fullName>
    </recommendedName>
</protein>
<dbReference type="PROSITE" id="PS50011">
    <property type="entry name" value="PROTEIN_KINASE_DOM"/>
    <property type="match status" value="1"/>
</dbReference>